<reference evidence="4 5" key="1">
    <citation type="submission" date="2016-10" db="EMBL/GenBank/DDBJ databases">
        <authorList>
            <person name="de Groot N.N."/>
        </authorList>
    </citation>
    <scope>NUCLEOTIDE SEQUENCE [LARGE SCALE GENOMIC DNA]</scope>
    <source>
        <strain evidence="4 5">DSM 29439</strain>
    </source>
</reference>
<evidence type="ECO:0000256" key="1">
    <source>
        <dbReference type="ARBA" id="ARBA00022748"/>
    </source>
</evidence>
<accession>A0A1I0Q3P4</accession>
<dbReference type="InterPro" id="IPR011990">
    <property type="entry name" value="TPR-like_helical_dom_sf"/>
</dbReference>
<sequence length="421" mass="45614">MVFWLLIGALTLATILVLARQMLRLRDTATSNDDDTSKLSSDMKVYRDQLSELDRDVARGTVTAQDAERARIEISRRLLEADKAAQAKTRPTDAPRTLSRLALGLCAILLAGGAFGLYWLLGSPGFQDLGREKRIAKSQEMRESRPSQAEVEADMPPWPGPPAEAPADYLELIEGLRDAVTKNPDDPHGLDLLVQHEAAIGNMVAAHKAMGHLIEVKGAAATADDFVRQADLLVNAAGGFISPEAEDMLRKALERDPNHQLARYYSGLMFAQNGRPDMGFNLWRGLLEEGPDTAIWWSSVRSQIGSLATFAGVDYTPPDAPTRPAVPNLTGPSADDIEAAQEMSGEDRAAMIQGMIDRLSERLATEGGTPEEWARLINVLGVVGNTGRASTIWDEAQTLFQNNPDALATVRIAAEQAGVAP</sequence>
<dbReference type="Proteomes" id="UP000199650">
    <property type="component" value="Unassembled WGS sequence"/>
</dbReference>
<feature type="region of interest" description="Disordered" evidence="2">
    <location>
        <begin position="139"/>
        <end position="158"/>
    </location>
</feature>
<dbReference type="InterPro" id="IPR017560">
    <property type="entry name" value="Cyt_c_biogenesis_CcmI"/>
</dbReference>
<keyword evidence="1" id="KW-0201">Cytochrome c-type biogenesis</keyword>
<keyword evidence="5" id="KW-1185">Reference proteome</keyword>
<organism evidence="4 5">
    <name type="scientific">Aliiroseovarius sediminilitoris</name>
    <dbReference type="NCBI Taxonomy" id="1173584"/>
    <lineage>
        <taxon>Bacteria</taxon>
        <taxon>Pseudomonadati</taxon>
        <taxon>Pseudomonadota</taxon>
        <taxon>Alphaproteobacteria</taxon>
        <taxon>Rhodobacterales</taxon>
        <taxon>Paracoccaceae</taxon>
        <taxon>Aliiroseovarius</taxon>
    </lineage>
</organism>
<dbReference type="OrthoDB" id="9815847at2"/>
<name>A0A1I0Q3P4_9RHOB</name>
<feature type="transmembrane region" description="Helical" evidence="3">
    <location>
        <begin position="101"/>
        <end position="121"/>
    </location>
</feature>
<evidence type="ECO:0000313" key="4">
    <source>
        <dbReference type="EMBL" id="SEW21414.1"/>
    </source>
</evidence>
<proteinExistence type="predicted"/>
<keyword evidence="3" id="KW-1133">Transmembrane helix</keyword>
<dbReference type="RefSeq" id="WP_091430574.1">
    <property type="nucleotide sequence ID" value="NZ_FOJB01000001.1"/>
</dbReference>
<dbReference type="STRING" id="1173584.SAMN05444851_2185"/>
<dbReference type="GO" id="GO:0017004">
    <property type="term" value="P:cytochrome complex assembly"/>
    <property type="evidence" value="ECO:0007669"/>
    <property type="project" value="UniProtKB-KW"/>
</dbReference>
<dbReference type="Gene3D" id="1.25.40.10">
    <property type="entry name" value="Tetratricopeptide repeat domain"/>
    <property type="match status" value="1"/>
</dbReference>
<protein>
    <submittedName>
        <fullName evidence="4">Cytochrome c-type biogenesis protein CcmH</fullName>
    </submittedName>
</protein>
<dbReference type="AlphaFoldDB" id="A0A1I0Q3P4"/>
<dbReference type="SUPFAM" id="SSF48452">
    <property type="entry name" value="TPR-like"/>
    <property type="match status" value="1"/>
</dbReference>
<evidence type="ECO:0000256" key="3">
    <source>
        <dbReference type="SAM" id="Phobius"/>
    </source>
</evidence>
<dbReference type="EMBL" id="FOJB01000001">
    <property type="protein sequence ID" value="SEW21414.1"/>
    <property type="molecule type" value="Genomic_DNA"/>
</dbReference>
<gene>
    <name evidence="4" type="ORF">SAMN05444851_2185</name>
</gene>
<evidence type="ECO:0000313" key="5">
    <source>
        <dbReference type="Proteomes" id="UP000199650"/>
    </source>
</evidence>
<evidence type="ECO:0000256" key="2">
    <source>
        <dbReference type="SAM" id="MobiDB-lite"/>
    </source>
</evidence>
<keyword evidence="3" id="KW-0472">Membrane</keyword>
<dbReference type="NCBIfam" id="TIGR03142">
    <property type="entry name" value="cytochro_ccmI"/>
    <property type="match status" value="1"/>
</dbReference>
<keyword evidence="3" id="KW-0812">Transmembrane</keyword>